<dbReference type="SUPFAM" id="SSF54593">
    <property type="entry name" value="Glyoxalase/Bleomycin resistance protein/Dihydroxybiphenyl dioxygenase"/>
    <property type="match status" value="1"/>
</dbReference>
<dbReference type="Proteomes" id="UP000029995">
    <property type="component" value="Unassembled WGS sequence"/>
</dbReference>
<dbReference type="PANTHER" id="PTHR46142:SF3">
    <property type="entry name" value="F18B13.24 PROTEIN"/>
    <property type="match status" value="1"/>
</dbReference>
<evidence type="ECO:0000313" key="2">
    <source>
        <dbReference type="EMBL" id="KGM32420.1"/>
    </source>
</evidence>
<reference evidence="2 3" key="1">
    <citation type="submission" date="2014-01" db="EMBL/GenBank/DDBJ databases">
        <title>Genome sequence determination for a cystic fibrosis isolate, Inquilinus limosus.</title>
        <authorList>
            <person name="Pino M."/>
            <person name="Di Conza J."/>
            <person name="Gutkind G."/>
        </authorList>
    </citation>
    <scope>NUCLEOTIDE SEQUENCE [LARGE SCALE GENOMIC DNA]</scope>
    <source>
        <strain evidence="2 3">MP06</strain>
    </source>
</reference>
<feature type="domain" description="VOC" evidence="1">
    <location>
        <begin position="8"/>
        <end position="124"/>
    </location>
</feature>
<organism evidence="2 3">
    <name type="scientific">Inquilinus limosus MP06</name>
    <dbReference type="NCBI Taxonomy" id="1398085"/>
    <lineage>
        <taxon>Bacteria</taxon>
        <taxon>Pseudomonadati</taxon>
        <taxon>Pseudomonadota</taxon>
        <taxon>Alphaproteobacteria</taxon>
        <taxon>Rhodospirillales</taxon>
        <taxon>Rhodospirillaceae</taxon>
        <taxon>Inquilinus</taxon>
    </lineage>
</organism>
<evidence type="ECO:0000313" key="3">
    <source>
        <dbReference type="Proteomes" id="UP000029995"/>
    </source>
</evidence>
<proteinExistence type="predicted"/>
<dbReference type="EMBL" id="JANX01000320">
    <property type="protein sequence ID" value="KGM32420.1"/>
    <property type="molecule type" value="Genomic_DNA"/>
</dbReference>
<dbReference type="PROSITE" id="PS51819">
    <property type="entry name" value="VOC"/>
    <property type="match status" value="1"/>
</dbReference>
<dbReference type="AlphaFoldDB" id="A0A0A0D343"/>
<dbReference type="InterPro" id="IPR004360">
    <property type="entry name" value="Glyas_Fos-R_dOase_dom"/>
</dbReference>
<dbReference type="Pfam" id="PF00903">
    <property type="entry name" value="Glyoxalase"/>
    <property type="match status" value="1"/>
</dbReference>
<protein>
    <recommendedName>
        <fullName evidence="1">VOC domain-containing protein</fullName>
    </recommendedName>
</protein>
<dbReference type="InterPro" id="IPR029068">
    <property type="entry name" value="Glyas_Bleomycin-R_OHBP_Dase"/>
</dbReference>
<accession>A0A0A0D343</accession>
<comment type="caution">
    <text evidence="2">The sequence shown here is derived from an EMBL/GenBank/DDBJ whole genome shotgun (WGS) entry which is preliminary data.</text>
</comment>
<dbReference type="PANTHER" id="PTHR46142">
    <property type="match status" value="1"/>
</dbReference>
<name>A0A0A0D343_9PROT</name>
<gene>
    <name evidence="2" type="ORF">P409_21485</name>
</gene>
<dbReference type="InterPro" id="IPR037523">
    <property type="entry name" value="VOC_core"/>
</dbReference>
<evidence type="ECO:0000259" key="1">
    <source>
        <dbReference type="PROSITE" id="PS51819"/>
    </source>
</evidence>
<dbReference type="OrthoDB" id="5243302at2"/>
<dbReference type="Gene3D" id="3.10.180.10">
    <property type="entry name" value="2,3-Dihydroxybiphenyl 1,2-Dioxygenase, domain 1"/>
    <property type="match status" value="1"/>
</dbReference>
<sequence length="136" mass="15306">MPMTSLTRLDHVNIWTADLKRLIRFYRDALGLEAGPRPDFPFPGAWLYLGDQAVVHLVGVKQQPHPDQVQLSHFAFQSSGKLDDFLAHLKGMGVETELGRPPRSGLVQVNFHDPDGNHVHVDFKDGTTPDLVPYRE</sequence>